<dbReference type="SMART" id="SM00356">
    <property type="entry name" value="ZnF_C3H1"/>
    <property type="match status" value="3"/>
</dbReference>
<feature type="domain" description="C3H1-type" evidence="3">
    <location>
        <begin position="311"/>
        <end position="338"/>
    </location>
</feature>
<dbReference type="Proteomes" id="UP001497392">
    <property type="component" value="Unassembled WGS sequence"/>
</dbReference>
<dbReference type="PROSITE" id="PS50103">
    <property type="entry name" value="ZF_C3H1"/>
    <property type="match status" value="2"/>
</dbReference>
<keyword evidence="1" id="KW-0479">Metal-binding</keyword>
<dbReference type="Gene3D" id="4.10.1000.10">
    <property type="entry name" value="Zinc finger, CCCH-type"/>
    <property type="match status" value="1"/>
</dbReference>
<reference evidence="4 5" key="1">
    <citation type="submission" date="2024-06" db="EMBL/GenBank/DDBJ databases">
        <authorList>
            <person name="Kraege A."/>
            <person name="Thomma B."/>
        </authorList>
    </citation>
    <scope>NUCLEOTIDE SEQUENCE [LARGE SCALE GENOMIC DNA]</scope>
</reference>
<dbReference type="PANTHER" id="PTHR46156:SF1">
    <property type="entry name" value="ZINC FINGER CCCH DOMAIN-CONTAINING PROTEIN 3"/>
    <property type="match status" value="1"/>
</dbReference>
<feature type="zinc finger region" description="C3H1-type" evidence="1">
    <location>
        <begin position="311"/>
        <end position="338"/>
    </location>
</feature>
<evidence type="ECO:0000256" key="1">
    <source>
        <dbReference type="PROSITE-ProRule" id="PRU00723"/>
    </source>
</evidence>
<evidence type="ECO:0000313" key="4">
    <source>
        <dbReference type="EMBL" id="CAL5226906.1"/>
    </source>
</evidence>
<protein>
    <submittedName>
        <fullName evidence="4">G9780 protein</fullName>
    </submittedName>
</protein>
<feature type="zinc finger region" description="C3H1-type" evidence="1">
    <location>
        <begin position="284"/>
        <end position="310"/>
    </location>
</feature>
<keyword evidence="1" id="KW-0862">Zinc</keyword>
<evidence type="ECO:0000259" key="3">
    <source>
        <dbReference type="PROSITE" id="PS50103"/>
    </source>
</evidence>
<dbReference type="PANTHER" id="PTHR46156">
    <property type="entry name" value="CCCH ZINGC FINGER"/>
    <property type="match status" value="1"/>
</dbReference>
<evidence type="ECO:0000313" key="5">
    <source>
        <dbReference type="Proteomes" id="UP001497392"/>
    </source>
</evidence>
<proteinExistence type="predicted"/>
<organism evidence="4 5">
    <name type="scientific">Coccomyxa viridis</name>
    <dbReference type="NCBI Taxonomy" id="1274662"/>
    <lineage>
        <taxon>Eukaryota</taxon>
        <taxon>Viridiplantae</taxon>
        <taxon>Chlorophyta</taxon>
        <taxon>core chlorophytes</taxon>
        <taxon>Trebouxiophyceae</taxon>
        <taxon>Trebouxiophyceae incertae sedis</taxon>
        <taxon>Coccomyxaceae</taxon>
        <taxon>Coccomyxa</taxon>
    </lineage>
</organism>
<feature type="region of interest" description="Disordered" evidence="2">
    <location>
        <begin position="355"/>
        <end position="384"/>
    </location>
</feature>
<comment type="caution">
    <text evidence="4">The sequence shown here is derived from an EMBL/GenBank/DDBJ whole genome shotgun (WGS) entry which is preliminary data.</text>
</comment>
<evidence type="ECO:0000256" key="2">
    <source>
        <dbReference type="SAM" id="MobiDB-lite"/>
    </source>
</evidence>
<accession>A0ABP1G3Y0</accession>
<sequence length="401" mass="43568">MATECSKCAAGSRRTCLNSPISRSTRATLSARTHVATTPRASSLARLSSSAGASPSVLVRRGNKLVRVARRGPPVRTQVHTKVPVLKKPSAQGVPPTAKLHRAQNQLQRPTQLRRIGSVMYRVGKSSNGSHSLQRTETPRRILKPAAALNPISSMPPRPQTPKYIRRAGKLVRMATPNAALSKPAAAVLANGAKAAAALRLLKQAQMRRQCNRVYNRQPKAQGNPGNPRQQALCPAFCRTGRCEGQRKGQCRLRHDPAWVTVCSRWLHDSCKDVACPLQHAASPDVMPLCMFHLKGQCSKESCVYLHKELPASSGVCRAYAAGFCPKGQACTQKHLTPKMLRELRASRTLRAGNAKVAASKGQASGSGQGPPKTVKATLEHEDGGKKRKWRYFWAEEDEAG</sequence>
<dbReference type="EMBL" id="CAXHTA020000016">
    <property type="protein sequence ID" value="CAL5226906.1"/>
    <property type="molecule type" value="Genomic_DNA"/>
</dbReference>
<keyword evidence="5" id="KW-1185">Reference proteome</keyword>
<name>A0ABP1G3Y0_9CHLO</name>
<gene>
    <name evidence="4" type="primary">g9780</name>
    <name evidence="4" type="ORF">VP750_LOCUS8812</name>
</gene>
<keyword evidence="1" id="KW-0863">Zinc-finger</keyword>
<feature type="region of interest" description="Disordered" evidence="2">
    <location>
        <begin position="88"/>
        <end position="109"/>
    </location>
</feature>
<feature type="compositionally biased region" description="Low complexity" evidence="2">
    <location>
        <begin position="358"/>
        <end position="373"/>
    </location>
</feature>
<feature type="domain" description="C3H1-type" evidence="3">
    <location>
        <begin position="284"/>
        <end position="310"/>
    </location>
</feature>
<dbReference type="InterPro" id="IPR000571">
    <property type="entry name" value="Znf_CCCH"/>
</dbReference>